<protein>
    <submittedName>
        <fullName evidence="5">8-oxo-dGTP diphosphatase</fullName>
        <ecNumber evidence="5">3.6.1.55</ecNumber>
    </submittedName>
</protein>
<dbReference type="Gene3D" id="3.90.79.10">
    <property type="entry name" value="Nucleoside Triphosphate Pyrophosphohydrolase"/>
    <property type="match status" value="1"/>
</dbReference>
<dbReference type="Pfam" id="PF00293">
    <property type="entry name" value="NUDIX"/>
    <property type="match status" value="1"/>
</dbReference>
<dbReference type="PROSITE" id="PS00893">
    <property type="entry name" value="NUDIX_BOX"/>
    <property type="match status" value="1"/>
</dbReference>
<dbReference type="InterPro" id="IPR013078">
    <property type="entry name" value="His_Pase_superF_clade-1"/>
</dbReference>
<dbReference type="GO" id="GO:0006754">
    <property type="term" value="P:ATP biosynthetic process"/>
    <property type="evidence" value="ECO:0007669"/>
    <property type="project" value="TreeGrafter"/>
</dbReference>
<dbReference type="InterPro" id="IPR015797">
    <property type="entry name" value="NUDIX_hydrolase-like_dom_sf"/>
</dbReference>
<keyword evidence="2 3" id="KW-0378">Hydrolase</keyword>
<evidence type="ECO:0000313" key="5">
    <source>
        <dbReference type="EMBL" id="MBB4682141.1"/>
    </source>
</evidence>
<dbReference type="EMBL" id="JACHMH010000001">
    <property type="protein sequence ID" value="MBB4682141.1"/>
    <property type="molecule type" value="Genomic_DNA"/>
</dbReference>
<comment type="similarity">
    <text evidence="1 3">Belongs to the Nudix hydrolase family.</text>
</comment>
<dbReference type="InterPro" id="IPR020084">
    <property type="entry name" value="NUDIX_hydrolase_CS"/>
</dbReference>
<keyword evidence="6" id="KW-1185">Reference proteome</keyword>
<proteinExistence type="inferred from homology"/>
<evidence type="ECO:0000256" key="2">
    <source>
        <dbReference type="ARBA" id="ARBA00022801"/>
    </source>
</evidence>
<dbReference type="InterPro" id="IPR051325">
    <property type="entry name" value="Nudix_hydrolase_domain"/>
</dbReference>
<accession>A0A7W7CLR0</accession>
<dbReference type="PRINTS" id="PR00502">
    <property type="entry name" value="NUDIXFAMILY"/>
</dbReference>
<organism evidence="5 6">
    <name type="scientific">Crossiella cryophila</name>
    <dbReference type="NCBI Taxonomy" id="43355"/>
    <lineage>
        <taxon>Bacteria</taxon>
        <taxon>Bacillati</taxon>
        <taxon>Actinomycetota</taxon>
        <taxon>Actinomycetes</taxon>
        <taxon>Pseudonocardiales</taxon>
        <taxon>Pseudonocardiaceae</taxon>
        <taxon>Crossiella</taxon>
    </lineage>
</organism>
<dbReference type="SUPFAM" id="SSF53254">
    <property type="entry name" value="Phosphoglycerate mutase-like"/>
    <property type="match status" value="1"/>
</dbReference>
<dbReference type="CDD" id="cd03673">
    <property type="entry name" value="NUDIX_Ap6A_hydrolase"/>
    <property type="match status" value="1"/>
</dbReference>
<dbReference type="Proteomes" id="UP000533598">
    <property type="component" value="Unassembled WGS sequence"/>
</dbReference>
<dbReference type="PANTHER" id="PTHR21340:SF0">
    <property type="entry name" value="BIS(5'-NUCLEOSYL)-TETRAPHOSPHATASE [ASYMMETRICAL]"/>
    <property type="match status" value="1"/>
</dbReference>
<dbReference type="PANTHER" id="PTHR21340">
    <property type="entry name" value="DIADENOSINE 5,5-P1,P4-TETRAPHOSPHATE PYROPHOSPHOHYDROLASE MUTT"/>
    <property type="match status" value="1"/>
</dbReference>
<dbReference type="InterPro" id="IPR029033">
    <property type="entry name" value="His_PPase_superfam"/>
</dbReference>
<dbReference type="Gene3D" id="3.40.50.1240">
    <property type="entry name" value="Phosphoglycerate mutase-like"/>
    <property type="match status" value="1"/>
</dbReference>
<reference evidence="5 6" key="1">
    <citation type="submission" date="2020-08" db="EMBL/GenBank/DDBJ databases">
        <title>Sequencing the genomes of 1000 actinobacteria strains.</title>
        <authorList>
            <person name="Klenk H.-P."/>
        </authorList>
    </citation>
    <scope>NUCLEOTIDE SEQUENCE [LARGE SCALE GENOMIC DNA]</scope>
    <source>
        <strain evidence="5 6">DSM 44230</strain>
    </source>
</reference>
<dbReference type="GO" id="GO:0006167">
    <property type="term" value="P:AMP biosynthetic process"/>
    <property type="evidence" value="ECO:0007669"/>
    <property type="project" value="TreeGrafter"/>
</dbReference>
<dbReference type="SUPFAM" id="SSF55811">
    <property type="entry name" value="Nudix"/>
    <property type="match status" value="1"/>
</dbReference>
<sequence>MSALHAAGAALWRETPAGVELAVAHRPRYDDWSLPKGKCDPGETLTETAVREIAEETGYHAVLGRMLPAAHYEVSTKDGNTRPKRVTYYSAEAIGGDFVPNEEVDELRWLSADKARALLSYEHDRVVLDAFTALPARVRTVLLVRHAKAGKREKWAGPDELRPLTPSGTHQARCLGRMLPAFAPQRLYAAPRVRCAQTVEPLAEQLGLPITEEWLLAEEGFWPDPDAGVRRFLAIAADGAAVVSSQGGVIPELVERLAVKAGLPLTEFPSRKGSTWILTFDADPAGPTLLAADYCETPLPPVRD</sequence>
<dbReference type="PROSITE" id="PS51462">
    <property type="entry name" value="NUDIX"/>
    <property type="match status" value="1"/>
</dbReference>
<dbReference type="InterPro" id="IPR000086">
    <property type="entry name" value="NUDIX_hydrolase_dom"/>
</dbReference>
<feature type="domain" description="Nudix hydrolase" evidence="4">
    <location>
        <begin position="2"/>
        <end position="132"/>
    </location>
</feature>
<dbReference type="EC" id="3.6.1.55" evidence="5"/>
<gene>
    <name evidence="5" type="ORF">HNR67_008259</name>
</gene>
<dbReference type="AlphaFoldDB" id="A0A7W7CLR0"/>
<name>A0A7W7CLR0_9PSEU</name>
<evidence type="ECO:0000256" key="1">
    <source>
        <dbReference type="ARBA" id="ARBA00005582"/>
    </source>
</evidence>
<evidence type="ECO:0000256" key="3">
    <source>
        <dbReference type="RuleBase" id="RU003476"/>
    </source>
</evidence>
<dbReference type="GO" id="GO:0004081">
    <property type="term" value="F:bis(5'-nucleosyl)-tetraphosphatase (asymmetrical) activity"/>
    <property type="evidence" value="ECO:0007669"/>
    <property type="project" value="TreeGrafter"/>
</dbReference>
<dbReference type="Pfam" id="PF00300">
    <property type="entry name" value="His_Phos_1"/>
    <property type="match status" value="1"/>
</dbReference>
<comment type="caution">
    <text evidence="5">The sequence shown here is derived from an EMBL/GenBank/DDBJ whole genome shotgun (WGS) entry which is preliminary data.</text>
</comment>
<dbReference type="GO" id="GO:0035539">
    <property type="term" value="F:8-oxo-7,8-dihydrodeoxyguanosine triphosphate pyrophosphatase activity"/>
    <property type="evidence" value="ECO:0007669"/>
    <property type="project" value="UniProtKB-EC"/>
</dbReference>
<evidence type="ECO:0000259" key="4">
    <source>
        <dbReference type="PROSITE" id="PS51462"/>
    </source>
</evidence>
<evidence type="ECO:0000313" key="6">
    <source>
        <dbReference type="Proteomes" id="UP000533598"/>
    </source>
</evidence>
<dbReference type="InterPro" id="IPR020476">
    <property type="entry name" value="Nudix_hydrolase"/>
</dbReference>
<dbReference type="SMART" id="SM00855">
    <property type="entry name" value="PGAM"/>
    <property type="match status" value="1"/>
</dbReference>
<dbReference type="CDD" id="cd07067">
    <property type="entry name" value="HP_PGM_like"/>
    <property type="match status" value="1"/>
</dbReference>